<sequence>MRKKQELFFTQLSQLNHIQMLPKLSIASKNAVFDGGDYYVVVAATHSWKAMIGIAGEREKGPLARERERLQLQSSIFNLQFICCTFWVSLRQLDGEKERKPNALGENA</sequence>
<reference evidence="1" key="2">
    <citation type="submission" date="2020-07" db="EMBL/GenBank/DDBJ databases">
        <authorList>
            <person name="Vera ALvarez R."/>
            <person name="Arias-Moreno D.M."/>
            <person name="Jimenez-Jacinto V."/>
            <person name="Jimenez-Bremont J.F."/>
            <person name="Swaminathan K."/>
            <person name="Moose S.P."/>
            <person name="Guerrero-Gonzalez M.L."/>
            <person name="Marino-Ramirez L."/>
            <person name="Landsman D."/>
            <person name="Rodriguez-Kessler M."/>
            <person name="Delgado-Sanchez P."/>
        </authorList>
    </citation>
    <scope>NUCLEOTIDE SEQUENCE</scope>
    <source>
        <tissue evidence="1">Cladode</tissue>
    </source>
</reference>
<dbReference type="EMBL" id="GISG01080455">
    <property type="protein sequence ID" value="MBA4632028.1"/>
    <property type="molecule type" value="Transcribed_RNA"/>
</dbReference>
<dbReference type="AlphaFoldDB" id="A0A7C9D882"/>
<organism evidence="1">
    <name type="scientific">Opuntia streptacantha</name>
    <name type="common">Prickly pear cactus</name>
    <name type="synonym">Opuntia cardona</name>
    <dbReference type="NCBI Taxonomy" id="393608"/>
    <lineage>
        <taxon>Eukaryota</taxon>
        <taxon>Viridiplantae</taxon>
        <taxon>Streptophyta</taxon>
        <taxon>Embryophyta</taxon>
        <taxon>Tracheophyta</taxon>
        <taxon>Spermatophyta</taxon>
        <taxon>Magnoliopsida</taxon>
        <taxon>eudicotyledons</taxon>
        <taxon>Gunneridae</taxon>
        <taxon>Pentapetalae</taxon>
        <taxon>Caryophyllales</taxon>
        <taxon>Cactineae</taxon>
        <taxon>Cactaceae</taxon>
        <taxon>Opuntioideae</taxon>
        <taxon>Opuntia</taxon>
    </lineage>
</organism>
<accession>A0A7C9D882</accession>
<name>A0A7C9D882_OPUST</name>
<evidence type="ECO:0000313" key="1">
    <source>
        <dbReference type="EMBL" id="MBA4632028.1"/>
    </source>
</evidence>
<proteinExistence type="predicted"/>
<protein>
    <submittedName>
        <fullName evidence="1">Uncharacterized protein</fullName>
    </submittedName>
</protein>
<reference evidence="1" key="1">
    <citation type="journal article" date="2013" name="J. Plant Res.">
        <title>Effect of fungi and light on seed germination of three Opuntia species from semiarid lands of central Mexico.</title>
        <authorList>
            <person name="Delgado-Sanchez P."/>
            <person name="Jimenez-Bremont J.F."/>
            <person name="Guerrero-Gonzalez Mde L."/>
            <person name="Flores J."/>
        </authorList>
    </citation>
    <scope>NUCLEOTIDE SEQUENCE</scope>
    <source>
        <tissue evidence="1">Cladode</tissue>
    </source>
</reference>